<dbReference type="SUPFAM" id="SSF88659">
    <property type="entry name" value="Sigma3 and sigma4 domains of RNA polymerase sigma factors"/>
    <property type="match status" value="1"/>
</dbReference>
<evidence type="ECO:0000259" key="4">
    <source>
        <dbReference type="Pfam" id="PF15915"/>
    </source>
</evidence>
<dbReference type="InterPro" id="IPR031803">
    <property type="entry name" value="BAT_GAF/HTH-assoc"/>
</dbReference>
<evidence type="ECO:0000256" key="1">
    <source>
        <dbReference type="ARBA" id="ARBA00023015"/>
    </source>
</evidence>
<keyword evidence="1" id="KW-0805">Transcription regulation</keyword>
<gene>
    <name evidence="5" type="ordered locus">Halxa_1077</name>
</gene>
<dbReference type="InterPro" id="IPR007050">
    <property type="entry name" value="HTH_bacterioopsin"/>
</dbReference>
<name>F8D9T4_HALXS</name>
<dbReference type="InterPro" id="IPR013324">
    <property type="entry name" value="RNA_pol_sigma_r3/r4-like"/>
</dbReference>
<dbReference type="InterPro" id="IPR036388">
    <property type="entry name" value="WH-like_DNA-bd_sf"/>
</dbReference>
<dbReference type="Pfam" id="PF15915">
    <property type="entry name" value="BAT"/>
    <property type="match status" value="1"/>
</dbReference>
<keyword evidence="6" id="KW-1185">Reference proteome</keyword>
<dbReference type="Proteomes" id="UP000006794">
    <property type="component" value="Chromosome"/>
</dbReference>
<proteinExistence type="predicted"/>
<dbReference type="eggNOG" id="arCOG02276">
    <property type="taxonomic scope" value="Archaea"/>
</dbReference>
<organism evidence="5 6">
    <name type="scientific">Halopiger xanaduensis (strain DSM 18323 / JCM 14033 / SH-6)</name>
    <dbReference type="NCBI Taxonomy" id="797210"/>
    <lineage>
        <taxon>Archaea</taxon>
        <taxon>Methanobacteriati</taxon>
        <taxon>Methanobacteriota</taxon>
        <taxon>Stenosarchaea group</taxon>
        <taxon>Halobacteria</taxon>
        <taxon>Halobacteriales</taxon>
        <taxon>Natrialbaceae</taxon>
        <taxon>Halopiger</taxon>
    </lineage>
</organism>
<dbReference type="PANTHER" id="PTHR34236">
    <property type="entry name" value="DIMETHYL SULFOXIDE REDUCTASE TRANSCRIPTIONAL ACTIVATOR"/>
    <property type="match status" value="1"/>
</dbReference>
<protein>
    <submittedName>
        <fullName evidence="5">Bacterio-opsin activator HTH domain protein</fullName>
    </submittedName>
</protein>
<dbReference type="EMBL" id="CP002839">
    <property type="protein sequence ID" value="AEH35711.1"/>
    <property type="molecule type" value="Genomic_DNA"/>
</dbReference>
<evidence type="ECO:0000313" key="5">
    <source>
        <dbReference type="EMBL" id="AEH35711.1"/>
    </source>
</evidence>
<evidence type="ECO:0000256" key="2">
    <source>
        <dbReference type="ARBA" id="ARBA00023163"/>
    </source>
</evidence>
<dbReference type="Pfam" id="PF04967">
    <property type="entry name" value="HTH_10"/>
    <property type="match status" value="1"/>
</dbReference>
<dbReference type="PANTHER" id="PTHR34236:SF1">
    <property type="entry name" value="DIMETHYL SULFOXIDE REDUCTASE TRANSCRIPTIONAL ACTIVATOR"/>
    <property type="match status" value="1"/>
</dbReference>
<reference evidence="5 6" key="1">
    <citation type="journal article" date="2012" name="Stand. Genomic Sci.">
        <title>Complete genome sequence of Halopiger xanaduensis type strain (SH-6(T)).</title>
        <authorList>
            <person name="Anderson I."/>
            <person name="Tindall B.J."/>
            <person name="Rohde M."/>
            <person name="Lucas S."/>
            <person name="Han J."/>
            <person name="Lapidus A."/>
            <person name="Cheng J.F."/>
            <person name="Goodwin L."/>
            <person name="Pitluck S."/>
            <person name="Peters L."/>
            <person name="Pati A."/>
            <person name="Mikhailova N."/>
            <person name="Pagani I."/>
            <person name="Teshima H."/>
            <person name="Han C."/>
            <person name="Tapia R."/>
            <person name="Land M."/>
            <person name="Woyke T."/>
            <person name="Klenk H.P."/>
            <person name="Kyrpides N."/>
            <person name="Ivanova N."/>
        </authorList>
    </citation>
    <scope>NUCLEOTIDE SEQUENCE [LARGE SCALE GENOMIC DNA]</scope>
    <source>
        <strain evidence="6">DSM 18323 / JCM 14033 / SH-6</strain>
    </source>
</reference>
<dbReference type="STRING" id="797210.Halxa_1077"/>
<feature type="domain" description="HTH bat-type" evidence="3">
    <location>
        <begin position="172"/>
        <end position="223"/>
    </location>
</feature>
<dbReference type="GeneID" id="10796048"/>
<dbReference type="RefSeq" id="WP_013878611.1">
    <property type="nucleotide sequence ID" value="NC_015666.1"/>
</dbReference>
<dbReference type="AlphaFoldDB" id="F8D9T4"/>
<sequence>MSQGNNPDDTVVEVEFTVTDPRYPLVAMSAATGGDVTLIQLLPRSDGAYTIFHRVSGAPPERFLAVIEEYEGIEGRVVSGGEDAIIEVRIETAGEFFTIGLTDTGAIPTELSSHDGTARIVAEIPSIYSASEVIDEFQAAYPEVEIVARRQKSYAVPLFQQRELYETVLGMLTSRQHEALLLAYVNGFYDWPRKTTGEELAAEMDVSATTFHEHLRSAERKLLSLLFSAR</sequence>
<dbReference type="KEGG" id="hxa:Halxa_1077"/>
<dbReference type="Gene3D" id="1.10.10.10">
    <property type="entry name" value="Winged helix-like DNA-binding domain superfamily/Winged helix DNA-binding domain"/>
    <property type="match status" value="1"/>
</dbReference>
<evidence type="ECO:0000259" key="3">
    <source>
        <dbReference type="Pfam" id="PF04967"/>
    </source>
</evidence>
<feature type="domain" description="Bacterioopsin transcriptional activator GAF and HTH associated" evidence="4">
    <location>
        <begin position="9"/>
        <end position="152"/>
    </location>
</feature>
<accession>F8D9T4</accession>
<evidence type="ECO:0000313" key="6">
    <source>
        <dbReference type="Proteomes" id="UP000006794"/>
    </source>
</evidence>
<dbReference type="HOGENOM" id="CLU_1163772_0_0_2"/>
<keyword evidence="2" id="KW-0804">Transcription</keyword>